<evidence type="ECO:0000256" key="8">
    <source>
        <dbReference type="SAM" id="Phobius"/>
    </source>
</evidence>
<dbReference type="PROSITE" id="PS50267">
    <property type="entry name" value="NA_NEUROTRAN_SYMP_3"/>
    <property type="match status" value="1"/>
</dbReference>
<evidence type="ECO:0000256" key="3">
    <source>
        <dbReference type="ARBA" id="ARBA00022448"/>
    </source>
</evidence>
<gene>
    <name evidence="9" type="ORF">IPOD504_LOCUS14540</name>
</gene>
<keyword evidence="6 8" id="KW-1133">Transmembrane helix</keyword>
<accession>A0ABN8J0D0</accession>
<feature type="transmembrane region" description="Helical" evidence="8">
    <location>
        <begin position="451"/>
        <end position="475"/>
    </location>
</feature>
<feature type="transmembrane region" description="Helical" evidence="8">
    <location>
        <begin position="528"/>
        <end position="545"/>
    </location>
</feature>
<dbReference type="PANTHER" id="PTHR11616:SF295">
    <property type="entry name" value="SODIUM: NEUROTRANSMITTER SYMPORTER FAMILY"/>
    <property type="match status" value="1"/>
</dbReference>
<sequence>MDNAAGGMARHPFHGRRRLRIGALTLGAFLTMHCRIAAAALTGGFFVFMFFLILAVALLANPLRHFEVYLGQWSISGPGRAFRIIPMLDGIGIAICINAIVKAITCCTIAAIAVLYVVHSVKDDKLPFTHCRDFDLKPYDPVFKDFKTMLAKPRAEIESRLTTVGFHDRAWRNYTYQSEKIARRRKLQQIPTCKETYNGSYPTWYNTPAYNFFYVEILSLRSDFSFSKLNVPLALCIILIWAVLWVLMVIERFNYGRMVWNNIHVWLIAVPWLWVTLLLITAIANVTTINKSFGKYFRTSTMEAVVILSDAVECALYIHSASSGTELIHGKGLNHYASGHIDPHLNSENVLHSGLMLLLTALHTGAASLCAFVDCAHANSNHVYNKYESTLWIIPLYSKCTLVGNYKHLLSTLLFSGLTFSYMTAAFILLKTAVHTIFEYRVKLVFREQAVIAGLMLSCMALSLVLATNGGVVLLESVDSIMSGLSMPYVCLLELVGLLYVYRGQDFVSDVHIATEDNTCSTRIGTQWQIIPFITVVVLILKMTVFKHCELPKRFMYMALAPLAAVLISVPVRACCNAYSFMRQVWLRRKG</sequence>
<evidence type="ECO:0000256" key="2">
    <source>
        <dbReference type="ARBA" id="ARBA00006459"/>
    </source>
</evidence>
<feature type="transmembrane region" description="Helical" evidence="8">
    <location>
        <begin position="481"/>
        <end position="502"/>
    </location>
</feature>
<dbReference type="Proteomes" id="UP000837857">
    <property type="component" value="Chromosome 5"/>
</dbReference>
<comment type="similarity">
    <text evidence="2">Belongs to the sodium:neurotransmitter symporter (SNF) (TC 2.A.22) family.</text>
</comment>
<feature type="transmembrane region" description="Helical" evidence="8">
    <location>
        <begin position="557"/>
        <end position="581"/>
    </location>
</feature>
<evidence type="ECO:0000256" key="5">
    <source>
        <dbReference type="ARBA" id="ARBA00022847"/>
    </source>
</evidence>
<protein>
    <submittedName>
        <fullName evidence="9">Uncharacterized protein</fullName>
    </submittedName>
</protein>
<keyword evidence="7 8" id="KW-0472">Membrane</keyword>
<feature type="transmembrane region" description="Helical" evidence="8">
    <location>
        <begin position="84"/>
        <end position="117"/>
    </location>
</feature>
<feature type="transmembrane region" description="Helical" evidence="8">
    <location>
        <begin position="44"/>
        <end position="63"/>
    </location>
</feature>
<keyword evidence="3" id="KW-0813">Transport</keyword>
<dbReference type="PANTHER" id="PTHR11616">
    <property type="entry name" value="SODIUM/CHLORIDE DEPENDENT TRANSPORTER"/>
    <property type="match status" value="1"/>
</dbReference>
<dbReference type="SUPFAM" id="SSF161070">
    <property type="entry name" value="SNF-like"/>
    <property type="match status" value="1"/>
</dbReference>
<name>A0ABN8J0D0_9NEOP</name>
<feature type="transmembrane region" description="Helical" evidence="8">
    <location>
        <begin position="262"/>
        <end position="284"/>
    </location>
</feature>
<organism evidence="9 10">
    <name type="scientific">Iphiclides podalirius</name>
    <name type="common">scarce swallowtail</name>
    <dbReference type="NCBI Taxonomy" id="110791"/>
    <lineage>
        <taxon>Eukaryota</taxon>
        <taxon>Metazoa</taxon>
        <taxon>Ecdysozoa</taxon>
        <taxon>Arthropoda</taxon>
        <taxon>Hexapoda</taxon>
        <taxon>Insecta</taxon>
        <taxon>Pterygota</taxon>
        <taxon>Neoptera</taxon>
        <taxon>Endopterygota</taxon>
        <taxon>Lepidoptera</taxon>
        <taxon>Glossata</taxon>
        <taxon>Ditrysia</taxon>
        <taxon>Papilionoidea</taxon>
        <taxon>Papilionidae</taxon>
        <taxon>Papilioninae</taxon>
        <taxon>Iphiclides</taxon>
    </lineage>
</organism>
<feature type="transmembrane region" description="Helical" evidence="8">
    <location>
        <begin position="409"/>
        <end position="430"/>
    </location>
</feature>
<dbReference type="EMBL" id="OW152817">
    <property type="protein sequence ID" value="CAH2068777.1"/>
    <property type="molecule type" value="Genomic_DNA"/>
</dbReference>
<feature type="non-terminal residue" evidence="9">
    <location>
        <position position="591"/>
    </location>
</feature>
<proteinExistence type="inferred from homology"/>
<dbReference type="InterPro" id="IPR037272">
    <property type="entry name" value="SNS_sf"/>
</dbReference>
<evidence type="ECO:0000256" key="4">
    <source>
        <dbReference type="ARBA" id="ARBA00022692"/>
    </source>
</evidence>
<evidence type="ECO:0000313" key="10">
    <source>
        <dbReference type="Proteomes" id="UP000837857"/>
    </source>
</evidence>
<evidence type="ECO:0000313" key="9">
    <source>
        <dbReference type="EMBL" id="CAH2068777.1"/>
    </source>
</evidence>
<feature type="transmembrane region" description="Helical" evidence="8">
    <location>
        <begin position="229"/>
        <end position="250"/>
    </location>
</feature>
<evidence type="ECO:0000256" key="1">
    <source>
        <dbReference type="ARBA" id="ARBA00004141"/>
    </source>
</evidence>
<dbReference type="Pfam" id="PF00209">
    <property type="entry name" value="SNF"/>
    <property type="match status" value="1"/>
</dbReference>
<comment type="subcellular location">
    <subcellularLocation>
        <location evidence="1">Membrane</location>
        <topology evidence="1">Multi-pass membrane protein</topology>
    </subcellularLocation>
</comment>
<reference evidence="9" key="1">
    <citation type="submission" date="2022-03" db="EMBL/GenBank/DDBJ databases">
        <authorList>
            <person name="Martin H S."/>
        </authorList>
    </citation>
    <scope>NUCLEOTIDE SEQUENCE</scope>
</reference>
<evidence type="ECO:0000256" key="7">
    <source>
        <dbReference type="ARBA" id="ARBA00023136"/>
    </source>
</evidence>
<evidence type="ECO:0000256" key="6">
    <source>
        <dbReference type="ARBA" id="ARBA00022989"/>
    </source>
</evidence>
<keyword evidence="10" id="KW-1185">Reference proteome</keyword>
<dbReference type="InterPro" id="IPR000175">
    <property type="entry name" value="Na/ntran_symport"/>
</dbReference>
<keyword evidence="5" id="KW-0769">Symport</keyword>
<keyword evidence="4 8" id="KW-0812">Transmembrane</keyword>